<dbReference type="KEGG" id="cko:CKO_01769"/>
<reference evidence="2 3" key="1">
    <citation type="submission" date="2007-08" db="EMBL/GenBank/DDBJ databases">
        <authorList>
            <consortium name="The Citrobacter koseri Genome Sequencing Project"/>
            <person name="McClelland M."/>
            <person name="Sanderson E.K."/>
            <person name="Porwollik S."/>
            <person name="Spieth J."/>
            <person name="Clifton W.S."/>
            <person name="Latreille P."/>
            <person name="Courtney L."/>
            <person name="Wang C."/>
            <person name="Pepin K."/>
            <person name="Bhonagiri V."/>
            <person name="Nash W."/>
            <person name="Johnson M."/>
            <person name="Thiruvilangam P."/>
            <person name="Wilson R."/>
        </authorList>
    </citation>
    <scope>NUCLEOTIDE SEQUENCE [LARGE SCALE GENOMIC DNA]</scope>
    <source>
        <strain evidence="3">ATCC BAA-895 / CDC 4225-83 / SGSC4696</strain>
    </source>
</reference>
<keyword evidence="1" id="KW-0812">Transmembrane</keyword>
<protein>
    <submittedName>
        <fullName evidence="2">Uncharacterized protein</fullName>
    </submittedName>
</protein>
<feature type="transmembrane region" description="Helical" evidence="1">
    <location>
        <begin position="25"/>
        <end position="44"/>
    </location>
</feature>
<dbReference type="AlphaFoldDB" id="A8AHD5"/>
<gene>
    <name evidence="2" type="ordered locus">CKO_01769</name>
</gene>
<dbReference type="Proteomes" id="UP000008148">
    <property type="component" value="Chromosome"/>
</dbReference>
<dbReference type="EMBL" id="CP000822">
    <property type="protein sequence ID" value="ABV12898.1"/>
    <property type="molecule type" value="Genomic_DNA"/>
</dbReference>
<evidence type="ECO:0000256" key="1">
    <source>
        <dbReference type="SAM" id="Phobius"/>
    </source>
</evidence>
<keyword evidence="1" id="KW-0472">Membrane</keyword>
<keyword evidence="3" id="KW-1185">Reference proteome</keyword>
<keyword evidence="1" id="KW-1133">Transmembrane helix</keyword>
<evidence type="ECO:0000313" key="2">
    <source>
        <dbReference type="EMBL" id="ABV12898.1"/>
    </source>
</evidence>
<sequence>MVRYSSSYFLQNHPLVIKYCNFPRFILFFFIIDEKLFFTLSLFYRCSD</sequence>
<evidence type="ECO:0000313" key="3">
    <source>
        <dbReference type="Proteomes" id="UP000008148"/>
    </source>
</evidence>
<organism evidence="2 3">
    <name type="scientific">Citrobacter koseri (strain ATCC BAA-895 / CDC 4225-83 / SGSC4696)</name>
    <dbReference type="NCBI Taxonomy" id="290338"/>
    <lineage>
        <taxon>Bacteria</taxon>
        <taxon>Pseudomonadati</taxon>
        <taxon>Pseudomonadota</taxon>
        <taxon>Gammaproteobacteria</taxon>
        <taxon>Enterobacterales</taxon>
        <taxon>Enterobacteriaceae</taxon>
        <taxon>Citrobacter</taxon>
    </lineage>
</organism>
<proteinExistence type="predicted"/>
<accession>A8AHD5</accession>
<name>A8AHD5_CITK8</name>
<dbReference type="HOGENOM" id="CLU_3151000_0_0_6"/>
<dbReference type="STRING" id="290338.CKO_01769"/>